<gene>
    <name evidence="2" type="primary">LOC113105986</name>
</gene>
<accession>A0A6P6PR03</accession>
<dbReference type="Proteomes" id="UP000515129">
    <property type="component" value="Chromosome 1"/>
</dbReference>
<dbReference type="OrthoDB" id="74705at2759"/>
<dbReference type="AlphaFoldDB" id="A0A6P6PR03"/>
<dbReference type="KEGG" id="caua:113105986"/>
<keyword evidence="1" id="KW-1185">Reference proteome</keyword>
<evidence type="ECO:0000313" key="2">
    <source>
        <dbReference type="RefSeq" id="XP_026123224.1"/>
    </source>
</evidence>
<protein>
    <submittedName>
        <fullName evidence="2">cGMP-specific 3',5'-cyclic phosphodiesterase</fullName>
    </submittedName>
</protein>
<evidence type="ECO:0000313" key="1">
    <source>
        <dbReference type="Proteomes" id="UP000515129"/>
    </source>
</evidence>
<dbReference type="RefSeq" id="XP_026123224.1">
    <property type="nucleotide sequence ID" value="XM_026267439.1"/>
</dbReference>
<proteinExistence type="predicted"/>
<organism evidence="1 2">
    <name type="scientific">Carassius auratus</name>
    <name type="common">Goldfish</name>
    <dbReference type="NCBI Taxonomy" id="7957"/>
    <lineage>
        <taxon>Eukaryota</taxon>
        <taxon>Metazoa</taxon>
        <taxon>Chordata</taxon>
        <taxon>Craniata</taxon>
        <taxon>Vertebrata</taxon>
        <taxon>Euteleostomi</taxon>
        <taxon>Actinopterygii</taxon>
        <taxon>Neopterygii</taxon>
        <taxon>Teleostei</taxon>
        <taxon>Ostariophysi</taxon>
        <taxon>Cypriniformes</taxon>
        <taxon>Cyprinidae</taxon>
        <taxon>Cyprininae</taxon>
        <taxon>Carassius</taxon>
    </lineage>
</organism>
<dbReference type="GO" id="GO:0007165">
    <property type="term" value="P:signal transduction"/>
    <property type="evidence" value="ECO:0007669"/>
    <property type="project" value="InterPro"/>
</dbReference>
<name>A0A6P6PR03_CARAU</name>
<dbReference type="GeneID" id="113105986"/>
<dbReference type="SUPFAM" id="SSF109604">
    <property type="entry name" value="HD-domain/PDEase-like"/>
    <property type="match status" value="1"/>
</dbReference>
<dbReference type="GO" id="GO:0004114">
    <property type="term" value="F:3',5'-cyclic-nucleotide phosphodiesterase activity"/>
    <property type="evidence" value="ECO:0007669"/>
    <property type="project" value="InterPro"/>
</dbReference>
<sequence>MTASDLCAMTKPWPVQKWLSFSHTHLHACMQIAELVATELYAQGDREKCEYNIQPNDSMDCENSTHLPPYQLTMTISTGFALRSSRSWPAFVCPVSF</sequence>
<reference evidence="2" key="1">
    <citation type="submission" date="2025-08" db="UniProtKB">
        <authorList>
            <consortium name="RefSeq"/>
        </authorList>
    </citation>
    <scope>IDENTIFICATION</scope>
    <source>
        <strain evidence="2">Wakin</strain>
        <tissue evidence="2">Muscle</tissue>
    </source>
</reference>
<dbReference type="InterPro" id="IPR036971">
    <property type="entry name" value="PDEase_catalytic_dom_sf"/>
</dbReference>
<dbReference type="Gene3D" id="1.10.1300.10">
    <property type="entry name" value="3'5'-cyclic nucleotide phosphodiesterase, catalytic domain"/>
    <property type="match status" value="1"/>
</dbReference>